<dbReference type="Gene3D" id="3.80.10.10">
    <property type="entry name" value="Ribonuclease Inhibitor"/>
    <property type="match status" value="2"/>
</dbReference>
<name>A0A7N2LBE0_QUELO</name>
<keyword evidence="3" id="KW-0812">Transmembrane</keyword>
<proteinExistence type="predicted"/>
<keyword evidence="5" id="KW-0677">Repeat</keyword>
<evidence type="ECO:0000256" key="8">
    <source>
        <dbReference type="ARBA" id="ARBA00023170"/>
    </source>
</evidence>
<dbReference type="GO" id="GO:0016020">
    <property type="term" value="C:membrane"/>
    <property type="evidence" value="ECO:0007669"/>
    <property type="project" value="UniProtKB-SubCell"/>
</dbReference>
<dbReference type="SUPFAM" id="SSF52047">
    <property type="entry name" value="RNI-like"/>
    <property type="match status" value="1"/>
</dbReference>
<keyword evidence="6" id="KW-1133">Transmembrane helix</keyword>
<evidence type="ECO:0000256" key="1">
    <source>
        <dbReference type="ARBA" id="ARBA00004479"/>
    </source>
</evidence>
<evidence type="ECO:0000256" key="4">
    <source>
        <dbReference type="ARBA" id="ARBA00022729"/>
    </source>
</evidence>
<evidence type="ECO:0000256" key="3">
    <source>
        <dbReference type="ARBA" id="ARBA00022692"/>
    </source>
</evidence>
<dbReference type="FunFam" id="3.80.10.10:FF:000041">
    <property type="entry name" value="LRR receptor-like serine/threonine-protein kinase ERECTA"/>
    <property type="match status" value="1"/>
</dbReference>
<dbReference type="OMA" id="WFWETIS"/>
<keyword evidence="9" id="KW-0325">Glycoprotein</keyword>
<accession>A0A7N2LBE0</accession>
<dbReference type="PANTHER" id="PTHR48063">
    <property type="entry name" value="LRR RECEPTOR-LIKE KINASE"/>
    <property type="match status" value="1"/>
</dbReference>
<evidence type="ECO:0000313" key="11">
    <source>
        <dbReference type="Proteomes" id="UP000594261"/>
    </source>
</evidence>
<dbReference type="AlphaFoldDB" id="A0A7N2LBE0"/>
<keyword evidence="4" id="KW-0732">Signal</keyword>
<comment type="subcellular location">
    <subcellularLocation>
        <location evidence="1">Membrane</location>
        <topology evidence="1">Single-pass type I membrane protein</topology>
    </subcellularLocation>
</comment>
<evidence type="ECO:0000256" key="5">
    <source>
        <dbReference type="ARBA" id="ARBA00022737"/>
    </source>
</evidence>
<evidence type="ECO:0000256" key="2">
    <source>
        <dbReference type="ARBA" id="ARBA00022614"/>
    </source>
</evidence>
<evidence type="ECO:0000313" key="10">
    <source>
        <dbReference type="EnsemblPlants" id="QL04p009591:mrna"/>
    </source>
</evidence>
<dbReference type="EMBL" id="LRBV02000004">
    <property type="status" value="NOT_ANNOTATED_CDS"/>
    <property type="molecule type" value="Genomic_DNA"/>
</dbReference>
<keyword evidence="11" id="KW-1185">Reference proteome</keyword>
<evidence type="ECO:0000256" key="9">
    <source>
        <dbReference type="ARBA" id="ARBA00023180"/>
    </source>
</evidence>
<reference evidence="10" key="2">
    <citation type="submission" date="2021-01" db="UniProtKB">
        <authorList>
            <consortium name="EnsemblPlants"/>
        </authorList>
    </citation>
    <scope>IDENTIFICATION</scope>
</reference>
<dbReference type="InParanoid" id="A0A7N2LBE0"/>
<dbReference type="Pfam" id="PF00560">
    <property type="entry name" value="LRR_1"/>
    <property type="match status" value="5"/>
</dbReference>
<dbReference type="EnsemblPlants" id="QL04p009591:mrna">
    <property type="protein sequence ID" value="QL04p009591:mrna"/>
    <property type="gene ID" value="QL04p009591"/>
</dbReference>
<sequence length="274" mass="29606">MGNCHLGTSIPAWLKSQKKLKHLDFSYASISGTIPSWFWETISNLALLNVSFNQLHGQLPSPLNVAPNAFIDLSSNLFEGLIPFLVGEIEFLNLSNDTLSSPIPGDIGASMSKLWFLSLSSNQITEDIPASIGNMPSIQVIDFSGNNLTGKLPSSIGNFSLLTVLDLKMNNLLGEIPASLGSIPQWIGESFTSLKIISLQSNAFSRELPSKLSSISSLQVLDLAENKLNCIIPASFGEAYEAEKTSENDSAPPSMDLIFKSHPQSLTARTTMFG</sequence>
<dbReference type="PANTHER" id="PTHR48063:SF16">
    <property type="entry name" value="LRR RECEPTOR-LIKE SERINE_THREONINE-PROTEIN KINASE GSO1"/>
    <property type="match status" value="1"/>
</dbReference>
<evidence type="ECO:0000256" key="6">
    <source>
        <dbReference type="ARBA" id="ARBA00022989"/>
    </source>
</evidence>
<dbReference type="InterPro" id="IPR032675">
    <property type="entry name" value="LRR_dom_sf"/>
</dbReference>
<keyword evidence="7" id="KW-0472">Membrane</keyword>
<keyword evidence="2" id="KW-0433">Leucine-rich repeat</keyword>
<reference evidence="10 11" key="1">
    <citation type="journal article" date="2016" name="G3 (Bethesda)">
        <title>First Draft Assembly and Annotation of the Genome of a California Endemic Oak Quercus lobata Nee (Fagaceae).</title>
        <authorList>
            <person name="Sork V.L."/>
            <person name="Fitz-Gibbon S.T."/>
            <person name="Puiu D."/>
            <person name="Crepeau M."/>
            <person name="Gugger P.F."/>
            <person name="Sherman R."/>
            <person name="Stevens K."/>
            <person name="Langley C.H."/>
            <person name="Pellegrini M."/>
            <person name="Salzberg S.L."/>
        </authorList>
    </citation>
    <scope>NUCLEOTIDE SEQUENCE [LARGE SCALE GENOMIC DNA]</scope>
    <source>
        <strain evidence="10 11">cv. SW786</strain>
    </source>
</reference>
<organism evidence="10 11">
    <name type="scientific">Quercus lobata</name>
    <name type="common">Valley oak</name>
    <dbReference type="NCBI Taxonomy" id="97700"/>
    <lineage>
        <taxon>Eukaryota</taxon>
        <taxon>Viridiplantae</taxon>
        <taxon>Streptophyta</taxon>
        <taxon>Embryophyta</taxon>
        <taxon>Tracheophyta</taxon>
        <taxon>Spermatophyta</taxon>
        <taxon>Magnoliopsida</taxon>
        <taxon>eudicotyledons</taxon>
        <taxon>Gunneridae</taxon>
        <taxon>Pentapetalae</taxon>
        <taxon>rosids</taxon>
        <taxon>fabids</taxon>
        <taxon>Fagales</taxon>
        <taxon>Fagaceae</taxon>
        <taxon>Quercus</taxon>
    </lineage>
</organism>
<keyword evidence="8" id="KW-0675">Receptor</keyword>
<dbReference type="InterPro" id="IPR001611">
    <property type="entry name" value="Leu-rich_rpt"/>
</dbReference>
<dbReference type="Proteomes" id="UP000594261">
    <property type="component" value="Chromosome 4"/>
</dbReference>
<dbReference type="InterPro" id="IPR046956">
    <property type="entry name" value="RLP23-like"/>
</dbReference>
<evidence type="ECO:0000256" key="7">
    <source>
        <dbReference type="ARBA" id="ARBA00023136"/>
    </source>
</evidence>
<dbReference type="Gramene" id="QL04p009591:mrna">
    <property type="protein sequence ID" value="QL04p009591:mrna"/>
    <property type="gene ID" value="QL04p009591"/>
</dbReference>
<protein>
    <submittedName>
        <fullName evidence="10">Uncharacterized protein</fullName>
    </submittedName>
</protein>